<accession>A0AAD1ZTX9</accession>
<reference evidence="1" key="1">
    <citation type="submission" date="2023-05" db="EMBL/GenBank/DDBJ databases">
        <authorList>
            <person name="Huff M."/>
        </authorList>
    </citation>
    <scope>NUCLEOTIDE SEQUENCE</scope>
</reference>
<proteinExistence type="predicted"/>
<name>A0AAD1ZTX9_9LAMI</name>
<organism evidence="1 2">
    <name type="scientific">Fraxinus pennsylvanica</name>
    <dbReference type="NCBI Taxonomy" id="56036"/>
    <lineage>
        <taxon>Eukaryota</taxon>
        <taxon>Viridiplantae</taxon>
        <taxon>Streptophyta</taxon>
        <taxon>Embryophyta</taxon>
        <taxon>Tracheophyta</taxon>
        <taxon>Spermatophyta</taxon>
        <taxon>Magnoliopsida</taxon>
        <taxon>eudicotyledons</taxon>
        <taxon>Gunneridae</taxon>
        <taxon>Pentapetalae</taxon>
        <taxon>asterids</taxon>
        <taxon>lamiids</taxon>
        <taxon>Lamiales</taxon>
        <taxon>Oleaceae</taxon>
        <taxon>Oleeae</taxon>
        <taxon>Fraxinus</taxon>
    </lineage>
</organism>
<dbReference type="EMBL" id="OU503049">
    <property type="protein sequence ID" value="CAI9775613.1"/>
    <property type="molecule type" value="Genomic_DNA"/>
</dbReference>
<sequence length="99" mass="10646">MAVLGEPITSTTIPLLNVLAFRKRSIISALQIISNGRLSANLSPDSFDVVGLGNACINETGYHAGNQFANIVCFFNIPNLEAITVAEQENFLCDASLEF</sequence>
<dbReference type="Proteomes" id="UP000834106">
    <property type="component" value="Chromosome 14"/>
</dbReference>
<evidence type="ECO:0000313" key="1">
    <source>
        <dbReference type="EMBL" id="CAI9775613.1"/>
    </source>
</evidence>
<protein>
    <submittedName>
        <fullName evidence="1">Uncharacterized protein</fullName>
    </submittedName>
</protein>
<keyword evidence="2" id="KW-1185">Reference proteome</keyword>
<evidence type="ECO:0000313" key="2">
    <source>
        <dbReference type="Proteomes" id="UP000834106"/>
    </source>
</evidence>
<dbReference type="AlphaFoldDB" id="A0AAD1ZTX9"/>
<gene>
    <name evidence="1" type="ORF">FPE_LOCUS23043</name>
</gene>